<gene>
    <name evidence="3" type="ORF">ATJ93_1063</name>
</gene>
<dbReference type="InterPro" id="IPR053553">
    <property type="entry name" value="GDP_glucuronosyltransferase"/>
</dbReference>
<dbReference type="OrthoDB" id="324632at2157"/>
<dbReference type="PANTHER" id="PTHR43685">
    <property type="entry name" value="GLYCOSYLTRANSFERASE"/>
    <property type="match status" value="1"/>
</dbReference>
<dbReference type="Gene3D" id="3.90.550.10">
    <property type="entry name" value="Spore Coat Polysaccharide Biosynthesis Protein SpsA, Chain A"/>
    <property type="match status" value="1"/>
</dbReference>
<dbReference type="InterPro" id="IPR001173">
    <property type="entry name" value="Glyco_trans_2-like"/>
</dbReference>
<protein>
    <submittedName>
        <fullName evidence="3">Glycosyl transferase family 2</fullName>
    </submittedName>
</protein>
<evidence type="ECO:0000259" key="2">
    <source>
        <dbReference type="Pfam" id="PF00535"/>
    </source>
</evidence>
<proteinExistence type="predicted"/>
<evidence type="ECO:0000313" key="3">
    <source>
        <dbReference type="EMBL" id="RKD98061.1"/>
    </source>
</evidence>
<dbReference type="EMBL" id="RAPO01000001">
    <property type="protein sequence ID" value="RKD98061.1"/>
    <property type="molecule type" value="Genomic_DNA"/>
</dbReference>
<sequence length="305" mass="34621">MEVSVVVCTYSMERLDAFYEAVDSILEQTYEPIEIVLVIDGNERVFERVRDRYGDHENVVLHCNDENQGISYSRTKGGEIASGDVVAFIDDDATAHPTWIEELVDVYDETDALAVGGRMAPDWVAGRPKFLPEEFYWLIGVTHRGFAEPGEEVRNTFGSNLSFKREVFLDLGGFDPNVGRKGEKEMQAHESEIGARLRRQYNQGVIYHPDAIVEHKVFDYRTQLTWLLNRAFMQGYSKRVLAKLAPDASGDKNEFLSQLLLEFVPDRLRKLVRNPSVEQASQLLMLFLLTGTVGLGYLYGIATVR</sequence>
<keyword evidence="1" id="KW-1133">Transmembrane helix</keyword>
<dbReference type="NCBIfam" id="NF041394">
    <property type="entry name" value="GtaseAglG_Halo"/>
    <property type="match status" value="1"/>
</dbReference>
<dbReference type="RefSeq" id="WP_120243525.1">
    <property type="nucleotide sequence ID" value="NZ_RAPO01000001.1"/>
</dbReference>
<feature type="transmembrane region" description="Helical" evidence="1">
    <location>
        <begin position="283"/>
        <end position="302"/>
    </location>
</feature>
<comment type="caution">
    <text evidence="3">The sequence shown here is derived from an EMBL/GenBank/DDBJ whole genome shotgun (WGS) entry which is preliminary data.</text>
</comment>
<dbReference type="Proteomes" id="UP000283805">
    <property type="component" value="Unassembled WGS sequence"/>
</dbReference>
<reference evidence="3 4" key="1">
    <citation type="submission" date="2018-09" db="EMBL/GenBank/DDBJ databases">
        <title>Genomic Encyclopedia of Archaeal and Bacterial Type Strains, Phase II (KMG-II): from individual species to whole genera.</title>
        <authorList>
            <person name="Goeker M."/>
        </authorList>
    </citation>
    <scope>NUCLEOTIDE SEQUENCE [LARGE SCALE GENOMIC DNA]</scope>
    <source>
        <strain evidence="3 4">DSM 13151</strain>
    </source>
</reference>
<dbReference type="GO" id="GO:0016740">
    <property type="term" value="F:transferase activity"/>
    <property type="evidence" value="ECO:0007669"/>
    <property type="project" value="UniProtKB-KW"/>
</dbReference>
<dbReference type="SUPFAM" id="SSF53448">
    <property type="entry name" value="Nucleotide-diphospho-sugar transferases"/>
    <property type="match status" value="1"/>
</dbReference>
<accession>A0A3R7GLL1</accession>
<organism evidence="3 4">
    <name type="scientific">Halopiger aswanensis</name>
    <dbReference type="NCBI Taxonomy" id="148449"/>
    <lineage>
        <taxon>Archaea</taxon>
        <taxon>Methanobacteriati</taxon>
        <taxon>Methanobacteriota</taxon>
        <taxon>Stenosarchaea group</taxon>
        <taxon>Halobacteria</taxon>
        <taxon>Halobacteriales</taxon>
        <taxon>Natrialbaceae</taxon>
        <taxon>Halopiger</taxon>
    </lineage>
</organism>
<keyword evidence="1" id="KW-0472">Membrane</keyword>
<dbReference type="Pfam" id="PF00535">
    <property type="entry name" value="Glycos_transf_2"/>
    <property type="match status" value="1"/>
</dbReference>
<dbReference type="PANTHER" id="PTHR43685:SF3">
    <property type="entry name" value="SLR2126 PROTEIN"/>
    <property type="match status" value="1"/>
</dbReference>
<name>A0A3R7GLL1_9EURY</name>
<keyword evidence="1" id="KW-0812">Transmembrane</keyword>
<dbReference type="CDD" id="cd00761">
    <property type="entry name" value="Glyco_tranf_GTA_type"/>
    <property type="match status" value="1"/>
</dbReference>
<keyword evidence="3" id="KW-0808">Transferase</keyword>
<feature type="domain" description="Glycosyltransferase 2-like" evidence="2">
    <location>
        <begin position="4"/>
        <end position="170"/>
    </location>
</feature>
<dbReference type="InterPro" id="IPR029044">
    <property type="entry name" value="Nucleotide-diphossugar_trans"/>
</dbReference>
<dbReference type="InterPro" id="IPR050834">
    <property type="entry name" value="Glycosyltransf_2"/>
</dbReference>
<keyword evidence="4" id="KW-1185">Reference proteome</keyword>
<dbReference type="AlphaFoldDB" id="A0A3R7GLL1"/>
<evidence type="ECO:0000313" key="4">
    <source>
        <dbReference type="Proteomes" id="UP000283805"/>
    </source>
</evidence>
<evidence type="ECO:0000256" key="1">
    <source>
        <dbReference type="SAM" id="Phobius"/>
    </source>
</evidence>